<organism evidence="4 5">
    <name type="scientific">Larinioides sclopetarius</name>
    <dbReference type="NCBI Taxonomy" id="280406"/>
    <lineage>
        <taxon>Eukaryota</taxon>
        <taxon>Metazoa</taxon>
        <taxon>Ecdysozoa</taxon>
        <taxon>Arthropoda</taxon>
        <taxon>Chelicerata</taxon>
        <taxon>Arachnida</taxon>
        <taxon>Araneae</taxon>
        <taxon>Araneomorphae</taxon>
        <taxon>Entelegynae</taxon>
        <taxon>Araneoidea</taxon>
        <taxon>Araneidae</taxon>
        <taxon>Larinioides</taxon>
    </lineage>
</organism>
<dbReference type="InterPro" id="IPR001611">
    <property type="entry name" value="Leu-rich_rpt"/>
</dbReference>
<dbReference type="Gene3D" id="3.80.10.10">
    <property type="entry name" value="Ribonuclease Inhibitor"/>
    <property type="match status" value="2"/>
</dbReference>
<dbReference type="Pfam" id="PF13855">
    <property type="entry name" value="LRR_8"/>
    <property type="match status" value="1"/>
</dbReference>
<evidence type="ECO:0000313" key="4">
    <source>
        <dbReference type="EMBL" id="CAL1267428.1"/>
    </source>
</evidence>
<feature type="signal peptide" evidence="3">
    <location>
        <begin position="1"/>
        <end position="20"/>
    </location>
</feature>
<comment type="caution">
    <text evidence="4">The sequence shown here is derived from an EMBL/GenBank/DDBJ whole genome shotgun (WGS) entry which is preliminary data.</text>
</comment>
<dbReference type="Proteomes" id="UP001497382">
    <property type="component" value="Unassembled WGS sequence"/>
</dbReference>
<keyword evidence="5" id="KW-1185">Reference proteome</keyword>
<keyword evidence="3" id="KW-0732">Signal</keyword>
<dbReference type="EMBL" id="CAXIEN010000028">
    <property type="protein sequence ID" value="CAL1267428.1"/>
    <property type="molecule type" value="Genomic_DNA"/>
</dbReference>
<keyword evidence="1" id="KW-0433">Leucine-rich repeat</keyword>
<evidence type="ECO:0000313" key="5">
    <source>
        <dbReference type="Proteomes" id="UP001497382"/>
    </source>
</evidence>
<dbReference type="SMART" id="SM00369">
    <property type="entry name" value="LRR_TYP"/>
    <property type="match status" value="2"/>
</dbReference>
<dbReference type="InterPro" id="IPR032675">
    <property type="entry name" value="LRR_dom_sf"/>
</dbReference>
<dbReference type="PANTHER" id="PTHR24366:SF96">
    <property type="entry name" value="LEUCINE RICH REPEAT CONTAINING 53"/>
    <property type="match status" value="1"/>
</dbReference>
<protein>
    <submittedName>
        <fullName evidence="4">Uncharacterized protein</fullName>
    </submittedName>
</protein>
<evidence type="ECO:0000256" key="2">
    <source>
        <dbReference type="ARBA" id="ARBA00022737"/>
    </source>
</evidence>
<dbReference type="AlphaFoldDB" id="A0AAV1Z7W1"/>
<dbReference type="InterPro" id="IPR003591">
    <property type="entry name" value="Leu-rich_rpt_typical-subtyp"/>
</dbReference>
<keyword evidence="2" id="KW-0677">Repeat</keyword>
<dbReference type="SUPFAM" id="SSF52058">
    <property type="entry name" value="L domain-like"/>
    <property type="match status" value="1"/>
</dbReference>
<proteinExistence type="predicted"/>
<dbReference type="PANTHER" id="PTHR24366">
    <property type="entry name" value="IG(IMMUNOGLOBULIN) AND LRR(LEUCINE RICH REPEAT) DOMAINS"/>
    <property type="match status" value="1"/>
</dbReference>
<name>A0AAV1Z7W1_9ARAC</name>
<reference evidence="4 5" key="1">
    <citation type="submission" date="2024-04" db="EMBL/GenBank/DDBJ databases">
        <authorList>
            <person name="Rising A."/>
            <person name="Reimegard J."/>
            <person name="Sonavane S."/>
            <person name="Akerstrom W."/>
            <person name="Nylinder S."/>
            <person name="Hedman E."/>
            <person name="Kallberg Y."/>
        </authorList>
    </citation>
    <scope>NUCLEOTIDE SEQUENCE [LARGE SCALE GENOMIC DNA]</scope>
</reference>
<evidence type="ECO:0000256" key="1">
    <source>
        <dbReference type="ARBA" id="ARBA00022614"/>
    </source>
</evidence>
<accession>A0AAV1Z7W1</accession>
<gene>
    <name evidence="4" type="ORF">LARSCL_LOCUS3659</name>
</gene>
<evidence type="ECO:0000256" key="3">
    <source>
        <dbReference type="SAM" id="SignalP"/>
    </source>
</evidence>
<dbReference type="SMART" id="SM00364">
    <property type="entry name" value="LRR_BAC"/>
    <property type="match status" value="2"/>
</dbReference>
<sequence length="313" mass="35511">MLKTAVVILFFAVFLDIVVAICPPDSLTRPCTCSQNYGNFLRCENITEKNDLNGVFRRTRNVFFNHLQLVNANFESIPANSLITKQIKQISIKDSNFTTLFDKSPPPQNVLRAINLINVNLQEPFPWNQFKHLKNLILLLATRVKIPVLDNSFKENVNKNLTYFILANTSTVHIADGILSDFKNLEDVRIKENPLSSYKRNYFSRPSNIIILNLEGNQIETLPADAFVDMPRLQSLHLSNNKLSTIPDGVFSQINHRLSNLILDNNPLNCDCGFNWLISNKPKYSFTGKCATPKKLNGKSVKDLKSSDLDTCH</sequence>
<feature type="chain" id="PRO_5043785497" evidence="3">
    <location>
        <begin position="21"/>
        <end position="313"/>
    </location>
</feature>
<dbReference type="PROSITE" id="PS51450">
    <property type="entry name" value="LRR"/>
    <property type="match status" value="1"/>
</dbReference>